<comment type="caution">
    <text evidence="3">The sequence shown here is derived from an EMBL/GenBank/DDBJ whole genome shotgun (WGS) entry which is preliminary data.</text>
</comment>
<dbReference type="InterPro" id="IPR036165">
    <property type="entry name" value="YefM-like_sf"/>
</dbReference>
<proteinExistence type="inferred from homology"/>
<gene>
    <name evidence="3" type="ORF">H7U12_06950</name>
</gene>
<dbReference type="InterPro" id="IPR051405">
    <property type="entry name" value="phD/YefM_antitoxin"/>
</dbReference>
<dbReference type="Proteomes" id="UP000659698">
    <property type="component" value="Unassembled WGS sequence"/>
</dbReference>
<name>A0ABR6VQF9_9BACT</name>
<dbReference type="Gene3D" id="6.10.250.330">
    <property type="match status" value="1"/>
</dbReference>
<protein>
    <recommendedName>
        <fullName evidence="2">Antitoxin</fullName>
    </recommendedName>
</protein>
<comment type="similarity">
    <text evidence="1 2">Belongs to the phD/YefM antitoxin family.</text>
</comment>
<dbReference type="SUPFAM" id="SSF143120">
    <property type="entry name" value="YefM-like"/>
    <property type="match status" value="1"/>
</dbReference>
<dbReference type="PANTHER" id="PTHR33713:SF6">
    <property type="entry name" value="ANTITOXIN YEFM"/>
    <property type="match status" value="1"/>
</dbReference>
<evidence type="ECO:0000256" key="2">
    <source>
        <dbReference type="RuleBase" id="RU362080"/>
    </source>
</evidence>
<reference evidence="3 4" key="1">
    <citation type="journal article" date="2019" name="Int. J. Syst. Evol. Microbiol.">
        <title>Rufibacter sediminis sp. nov., isolated from freshwater lake sediment.</title>
        <authorList>
            <person name="Qu J.H."/>
            <person name="Zhang L.J."/>
            <person name="Fu Y.H."/>
            <person name="Li H.F."/>
        </authorList>
    </citation>
    <scope>NUCLEOTIDE SEQUENCE [LARGE SCALE GENOMIC DNA]</scope>
    <source>
        <strain evidence="3 4">H-1</strain>
    </source>
</reference>
<evidence type="ECO:0000256" key="1">
    <source>
        <dbReference type="ARBA" id="ARBA00009981"/>
    </source>
</evidence>
<comment type="function">
    <text evidence="2">Antitoxin component of a type II toxin-antitoxin (TA) system.</text>
</comment>
<dbReference type="Pfam" id="PF02604">
    <property type="entry name" value="PhdYeFM_antitox"/>
    <property type="match status" value="1"/>
</dbReference>
<evidence type="ECO:0000313" key="3">
    <source>
        <dbReference type="EMBL" id="MBC3539414.1"/>
    </source>
</evidence>
<dbReference type="RefSeq" id="WP_186635051.1">
    <property type="nucleotide sequence ID" value="NZ_JACOAF010000020.1"/>
</dbReference>
<sequence>MISLTVSAFRNNIKNYLDLVTKSLETLVIPRENEEAVVIMPLQEYNSIMETAHLLSTPANRHRLEESLAQAESGQTIAFSLEDLQKEIEK</sequence>
<keyword evidence="4" id="KW-1185">Reference proteome</keyword>
<dbReference type="PANTHER" id="PTHR33713">
    <property type="entry name" value="ANTITOXIN YAFN-RELATED"/>
    <property type="match status" value="1"/>
</dbReference>
<accession>A0ABR6VQF9</accession>
<organism evidence="3 4">
    <name type="scientific">Rufibacter sediminis</name>
    <dbReference type="NCBI Taxonomy" id="2762756"/>
    <lineage>
        <taxon>Bacteria</taxon>
        <taxon>Pseudomonadati</taxon>
        <taxon>Bacteroidota</taxon>
        <taxon>Cytophagia</taxon>
        <taxon>Cytophagales</taxon>
        <taxon>Hymenobacteraceae</taxon>
        <taxon>Rufibacter</taxon>
    </lineage>
</organism>
<dbReference type="Gene3D" id="3.40.1620.10">
    <property type="entry name" value="YefM-like domain"/>
    <property type="match status" value="1"/>
</dbReference>
<evidence type="ECO:0000313" key="4">
    <source>
        <dbReference type="Proteomes" id="UP000659698"/>
    </source>
</evidence>
<dbReference type="NCBIfam" id="TIGR01552">
    <property type="entry name" value="phd_fam"/>
    <property type="match status" value="1"/>
</dbReference>
<dbReference type="InterPro" id="IPR006442">
    <property type="entry name" value="Antitoxin_Phd/YefM"/>
</dbReference>
<dbReference type="EMBL" id="JACOAF010000020">
    <property type="protein sequence ID" value="MBC3539414.1"/>
    <property type="molecule type" value="Genomic_DNA"/>
</dbReference>